<accession>A0A7R8X449</accession>
<name>A0A7R8X449_9CRUS</name>
<keyword evidence="3" id="KW-1185">Reference proteome</keyword>
<proteinExistence type="predicted"/>
<protein>
    <submittedName>
        <fullName evidence="2">Uncharacterized protein</fullName>
    </submittedName>
</protein>
<sequence>MTETLPRLGVETEVGRVRAKNLASETGDEGPRRKKRIRGQVTRRPRKVPSPTMTVSKLDVTGRPRWINGNEKETITLPYIRVNMPTDRKSELNRFKRSYYEGLRRLPMAKRRIRPPTAASAAWNHPPSSFRQYLAPVPILLSRPASDPTFPNRLVTAPSLPEDPVTAPSLL</sequence>
<evidence type="ECO:0000313" key="3">
    <source>
        <dbReference type="Proteomes" id="UP000677054"/>
    </source>
</evidence>
<reference evidence="2" key="1">
    <citation type="submission" date="2020-11" db="EMBL/GenBank/DDBJ databases">
        <authorList>
            <person name="Tran Van P."/>
        </authorList>
    </citation>
    <scope>NUCLEOTIDE SEQUENCE</scope>
</reference>
<dbReference type="EMBL" id="CAJPEV010000417">
    <property type="protein sequence ID" value="CAG0885053.1"/>
    <property type="molecule type" value="Genomic_DNA"/>
</dbReference>
<gene>
    <name evidence="2" type="ORF">DSTB1V02_LOCUS3284</name>
</gene>
<organism evidence="2">
    <name type="scientific">Darwinula stevensoni</name>
    <dbReference type="NCBI Taxonomy" id="69355"/>
    <lineage>
        <taxon>Eukaryota</taxon>
        <taxon>Metazoa</taxon>
        <taxon>Ecdysozoa</taxon>
        <taxon>Arthropoda</taxon>
        <taxon>Crustacea</taxon>
        <taxon>Oligostraca</taxon>
        <taxon>Ostracoda</taxon>
        <taxon>Podocopa</taxon>
        <taxon>Podocopida</taxon>
        <taxon>Darwinulocopina</taxon>
        <taxon>Darwinuloidea</taxon>
        <taxon>Darwinulidae</taxon>
        <taxon>Darwinula</taxon>
    </lineage>
</organism>
<dbReference type="Proteomes" id="UP000677054">
    <property type="component" value="Unassembled WGS sequence"/>
</dbReference>
<evidence type="ECO:0000256" key="1">
    <source>
        <dbReference type="SAM" id="MobiDB-lite"/>
    </source>
</evidence>
<dbReference type="EMBL" id="LR899934">
    <property type="protein sequence ID" value="CAD7243360.1"/>
    <property type="molecule type" value="Genomic_DNA"/>
</dbReference>
<feature type="compositionally biased region" description="Basic residues" evidence="1">
    <location>
        <begin position="32"/>
        <end position="47"/>
    </location>
</feature>
<evidence type="ECO:0000313" key="2">
    <source>
        <dbReference type="EMBL" id="CAD7243360.1"/>
    </source>
</evidence>
<feature type="region of interest" description="Disordered" evidence="1">
    <location>
        <begin position="1"/>
        <end position="56"/>
    </location>
</feature>
<dbReference type="AlphaFoldDB" id="A0A7R8X449"/>